<dbReference type="Pfam" id="PF02597">
    <property type="entry name" value="ThiS"/>
    <property type="match status" value="1"/>
</dbReference>
<dbReference type="EMBL" id="CP000482">
    <property type="protein sequence ID" value="ABK98518.1"/>
    <property type="molecule type" value="Genomic_DNA"/>
</dbReference>
<evidence type="ECO:0000313" key="2">
    <source>
        <dbReference type="Proteomes" id="UP000006732"/>
    </source>
</evidence>
<dbReference type="InterPro" id="IPR003749">
    <property type="entry name" value="ThiS/MoaD-like"/>
</dbReference>
<name>A1AME8_PELPD</name>
<dbReference type="HOGENOM" id="CLU_114601_5_3_7"/>
<dbReference type="InterPro" id="IPR012675">
    <property type="entry name" value="Beta-grasp_dom_sf"/>
</dbReference>
<keyword evidence="2" id="KW-1185">Reference proteome</keyword>
<dbReference type="Gene3D" id="3.10.20.30">
    <property type="match status" value="1"/>
</dbReference>
<reference evidence="1 2" key="1">
    <citation type="submission" date="2006-10" db="EMBL/GenBank/DDBJ databases">
        <title>Complete sequence of chromosome of Pelobacter propionicus DSM 2379.</title>
        <authorList>
            <consortium name="US DOE Joint Genome Institute"/>
            <person name="Copeland A."/>
            <person name="Lucas S."/>
            <person name="Lapidus A."/>
            <person name="Barry K."/>
            <person name="Detter J.C."/>
            <person name="Glavina del Rio T."/>
            <person name="Hammon N."/>
            <person name="Israni S."/>
            <person name="Dalin E."/>
            <person name="Tice H."/>
            <person name="Pitluck S."/>
            <person name="Saunders E."/>
            <person name="Brettin T."/>
            <person name="Bruce D."/>
            <person name="Han C."/>
            <person name="Tapia R."/>
            <person name="Schmutz J."/>
            <person name="Larimer F."/>
            <person name="Land M."/>
            <person name="Hauser L."/>
            <person name="Kyrpides N."/>
            <person name="Kim E."/>
            <person name="Lovley D."/>
            <person name="Richardson P."/>
        </authorList>
    </citation>
    <scope>NUCLEOTIDE SEQUENCE [LARGE SCALE GENOMIC DNA]</scope>
    <source>
        <strain evidence="2">DSM 2379 / NBRC 103807 / OttBd1</strain>
    </source>
</reference>
<protein>
    <submittedName>
        <fullName evidence="1">ThiamineS protein</fullName>
    </submittedName>
</protein>
<dbReference type="SUPFAM" id="SSF54285">
    <property type="entry name" value="MoaD/ThiS"/>
    <property type="match status" value="1"/>
</dbReference>
<gene>
    <name evidence="1" type="ordered locus">Ppro_0889</name>
</gene>
<organism evidence="1 2">
    <name type="scientific">Pelobacter propionicus (strain DSM 2379 / NBRC 103807 / OttBd1)</name>
    <dbReference type="NCBI Taxonomy" id="338966"/>
    <lineage>
        <taxon>Bacteria</taxon>
        <taxon>Pseudomonadati</taxon>
        <taxon>Thermodesulfobacteriota</taxon>
        <taxon>Desulfuromonadia</taxon>
        <taxon>Desulfuromonadales</taxon>
        <taxon>Desulfuromonadaceae</taxon>
        <taxon>Pelobacter</taxon>
    </lineage>
</organism>
<dbReference type="CDD" id="cd17040">
    <property type="entry name" value="Ubl_MoaD_like"/>
    <property type="match status" value="1"/>
</dbReference>
<accession>A1AME8</accession>
<proteinExistence type="predicted"/>
<dbReference type="AlphaFoldDB" id="A1AME8"/>
<dbReference type="Proteomes" id="UP000006732">
    <property type="component" value="Chromosome"/>
</dbReference>
<dbReference type="eggNOG" id="COG1977">
    <property type="taxonomic scope" value="Bacteria"/>
</dbReference>
<sequence>MMQVSDTLKVNVKLFATFRVGRFVAEAREYPVGTRIVDIIRELQIPEPEIGIIMLNSRHAEPDHQLKDGDNLGIFPQVGGG</sequence>
<evidence type="ECO:0000313" key="1">
    <source>
        <dbReference type="EMBL" id="ABK98518.1"/>
    </source>
</evidence>
<dbReference type="InterPro" id="IPR016155">
    <property type="entry name" value="Mopterin_synth/thiamin_S_b"/>
</dbReference>
<dbReference type="KEGG" id="ppd:Ppro_0889"/>
<dbReference type="STRING" id="338966.Ppro_0889"/>